<comment type="caution">
    <text evidence="2">The sequence shown here is derived from an EMBL/GenBank/DDBJ whole genome shotgun (WGS) entry which is preliminary data.</text>
</comment>
<feature type="compositionally biased region" description="Polar residues" evidence="1">
    <location>
        <begin position="12"/>
        <end position="21"/>
    </location>
</feature>
<organism evidence="2 3">
    <name type="scientific">Batillaria attramentaria</name>
    <dbReference type="NCBI Taxonomy" id="370345"/>
    <lineage>
        <taxon>Eukaryota</taxon>
        <taxon>Metazoa</taxon>
        <taxon>Spiralia</taxon>
        <taxon>Lophotrochozoa</taxon>
        <taxon>Mollusca</taxon>
        <taxon>Gastropoda</taxon>
        <taxon>Caenogastropoda</taxon>
        <taxon>Sorbeoconcha</taxon>
        <taxon>Cerithioidea</taxon>
        <taxon>Batillariidae</taxon>
        <taxon>Batillaria</taxon>
    </lineage>
</organism>
<accession>A0ABD0KE35</accession>
<feature type="region of interest" description="Disordered" evidence="1">
    <location>
        <begin position="1"/>
        <end position="21"/>
    </location>
</feature>
<reference evidence="2 3" key="1">
    <citation type="journal article" date="2023" name="Sci. Data">
        <title>Genome assembly of the Korean intertidal mud-creeper Batillaria attramentaria.</title>
        <authorList>
            <person name="Patra A.K."/>
            <person name="Ho P.T."/>
            <person name="Jun S."/>
            <person name="Lee S.J."/>
            <person name="Kim Y."/>
            <person name="Won Y.J."/>
        </authorList>
    </citation>
    <scope>NUCLEOTIDE SEQUENCE [LARGE SCALE GENOMIC DNA]</scope>
    <source>
        <strain evidence="2">Wonlab-2016</strain>
    </source>
</reference>
<proteinExistence type="predicted"/>
<dbReference type="Proteomes" id="UP001519460">
    <property type="component" value="Unassembled WGS sequence"/>
</dbReference>
<protein>
    <recommendedName>
        <fullName evidence="4">Peptidase S1 domain-containing protein</fullName>
    </recommendedName>
</protein>
<gene>
    <name evidence="2" type="ORF">BaRGS_00023356</name>
</gene>
<evidence type="ECO:0000313" key="2">
    <source>
        <dbReference type="EMBL" id="KAK7485408.1"/>
    </source>
</evidence>
<name>A0ABD0KE35_9CAEN</name>
<evidence type="ECO:0000313" key="3">
    <source>
        <dbReference type="Proteomes" id="UP001519460"/>
    </source>
</evidence>
<dbReference type="EMBL" id="JACVVK020000195">
    <property type="protein sequence ID" value="KAK7485408.1"/>
    <property type="molecule type" value="Genomic_DNA"/>
</dbReference>
<evidence type="ECO:0000256" key="1">
    <source>
        <dbReference type="SAM" id="MobiDB-lite"/>
    </source>
</evidence>
<dbReference type="AlphaFoldDB" id="A0ABD0KE35"/>
<keyword evidence="3" id="KW-1185">Reference proteome</keyword>
<evidence type="ECO:0008006" key="4">
    <source>
        <dbReference type="Google" id="ProtNLM"/>
    </source>
</evidence>
<sequence>MPTQELDPPDNPSSVSSLQLTGIGSTAGNPLPVSSMQPKGIGSTGQLFISFTNTAYRIGSPGQPFVSFITAAYRNWINQSTFCQFRQRSLKELDQPGNSSSVSLITAYRIGSPGQPFISFTNAAYRYWTAFKYEFNLETVLPKSNSTLFDNSLP</sequence>